<evidence type="ECO:0008006" key="3">
    <source>
        <dbReference type="Google" id="ProtNLM"/>
    </source>
</evidence>
<name>A0A1A0QBY4_9MYCO</name>
<dbReference type="Proteomes" id="UP000192772">
    <property type="component" value="Unassembled WGS sequence"/>
</dbReference>
<dbReference type="AlphaFoldDB" id="A0A1A0QBY4"/>
<proteinExistence type="predicted"/>
<dbReference type="NCBIfam" id="NF047719">
    <property type="entry name" value="SCO6745_fam_HTH"/>
    <property type="match status" value="1"/>
</dbReference>
<organism evidence="1 2">
    <name type="scientific">Mycolicibacterium elephantis</name>
    <dbReference type="NCBI Taxonomy" id="81858"/>
    <lineage>
        <taxon>Bacteria</taxon>
        <taxon>Bacillati</taxon>
        <taxon>Actinomycetota</taxon>
        <taxon>Actinomycetes</taxon>
        <taxon>Mycobacteriales</taxon>
        <taxon>Mycobacteriaceae</taxon>
        <taxon>Mycolicibacterium</taxon>
    </lineage>
</organism>
<evidence type="ECO:0000313" key="1">
    <source>
        <dbReference type="EMBL" id="ORA66666.1"/>
    </source>
</evidence>
<accession>A0A1X0D2L9</accession>
<dbReference type="STRING" id="81858.BST23_09165"/>
<dbReference type="EMBL" id="MVHP01000008">
    <property type="protein sequence ID" value="ORA66666.1"/>
    <property type="molecule type" value="Genomic_DNA"/>
</dbReference>
<evidence type="ECO:0000313" key="2">
    <source>
        <dbReference type="Proteomes" id="UP000192772"/>
    </source>
</evidence>
<dbReference type="Pfam" id="PF21863">
    <property type="entry name" value="HTH_67"/>
    <property type="match status" value="1"/>
</dbReference>
<reference evidence="1 2" key="1">
    <citation type="submission" date="2017-02" db="EMBL/GenBank/DDBJ databases">
        <title>The new phylogeny of genus Mycobacterium.</title>
        <authorList>
            <person name="Tortoli E."/>
            <person name="Trovato A."/>
            <person name="Cirillo D.M."/>
        </authorList>
    </citation>
    <scope>NUCLEOTIDE SEQUENCE [LARGE SCALE GENOMIC DNA]</scope>
    <source>
        <strain evidence="1 2">FI-09383</strain>
    </source>
</reference>
<dbReference type="RefSeq" id="WP_064892130.1">
    <property type="nucleotide sequence ID" value="NZ_LZSD01000487.1"/>
</dbReference>
<accession>A0A1A0QBY4</accession>
<comment type="caution">
    <text evidence="1">The sequence shown here is derived from an EMBL/GenBank/DDBJ whole genome shotgun (WGS) entry which is preliminary data.</text>
</comment>
<sequence length="293" mass="31869">MDREPKLARRFFDRIEPVHAVTYFAPEARAALDGLGFKGFWMGYFAARSAPFGTVPPEVVTAAFYNFAPHRVAKALPAAWDIATPADALRARAEAATAALRRYGVDGDDETVRVAADLAAKAARSAPLDGRPLFAANVALDWPDEPLAKLWHATTLLREQRGDGHVGVLVSCGISGREANVLHAAAGRVPKEMIMRSRDYDDEQWRLYSDRLAQRGLLDGEELTAAGRELKAHIEDRTDRLALSALEALTDDEIETLFGALTPLTRMVVAGGDLPAATPMGLNRDDLDNDSAH</sequence>
<dbReference type="InterPro" id="IPR054058">
    <property type="entry name" value="HTH_67"/>
</dbReference>
<gene>
    <name evidence="1" type="ORF">BST23_09165</name>
</gene>
<protein>
    <recommendedName>
        <fullName evidence="3">SalK</fullName>
    </recommendedName>
</protein>
<dbReference type="OrthoDB" id="157052at2"/>